<keyword evidence="7" id="KW-1185">Reference proteome</keyword>
<feature type="binding site" evidence="4">
    <location>
        <position position="67"/>
    </location>
    <ligand>
        <name>substrate</name>
    </ligand>
</feature>
<dbReference type="EMBL" id="JACJVQ010000005">
    <property type="protein sequence ID" value="MBB6633452.1"/>
    <property type="molecule type" value="Genomic_DNA"/>
</dbReference>
<proteinExistence type="inferred from homology"/>
<dbReference type="PANTHER" id="PTHR23407:SF1">
    <property type="entry name" value="5-FORMYLTETRAHYDROFOLATE CYCLO-LIGASE"/>
    <property type="match status" value="1"/>
</dbReference>
<dbReference type="GO" id="GO:0030272">
    <property type="term" value="F:5-formyltetrahydrofolate cyclo-ligase activity"/>
    <property type="evidence" value="ECO:0007669"/>
    <property type="project" value="UniProtKB-EC"/>
</dbReference>
<keyword evidence="6" id="KW-0436">Ligase</keyword>
<comment type="cofactor">
    <cofactor evidence="5">
        <name>Mg(2+)</name>
        <dbReference type="ChEBI" id="CHEBI:18420"/>
    </cofactor>
</comment>
<evidence type="ECO:0000313" key="6">
    <source>
        <dbReference type="EMBL" id="MBB6633452.1"/>
    </source>
</evidence>
<reference evidence="6 7" key="1">
    <citation type="submission" date="2020-08" db="EMBL/GenBank/DDBJ databases">
        <title>Cohnella phylogeny.</title>
        <authorList>
            <person name="Dunlap C."/>
        </authorList>
    </citation>
    <scope>NUCLEOTIDE SEQUENCE [LARGE SCALE GENOMIC DNA]</scope>
    <source>
        <strain evidence="6 7">DSM 25241</strain>
    </source>
</reference>
<dbReference type="GO" id="GO:0005524">
    <property type="term" value="F:ATP binding"/>
    <property type="evidence" value="ECO:0007669"/>
    <property type="project" value="UniProtKB-KW"/>
</dbReference>
<evidence type="ECO:0000313" key="7">
    <source>
        <dbReference type="Proteomes" id="UP000535838"/>
    </source>
</evidence>
<dbReference type="Pfam" id="PF01812">
    <property type="entry name" value="5-FTHF_cyc-lig"/>
    <property type="match status" value="1"/>
</dbReference>
<evidence type="ECO:0000256" key="3">
    <source>
        <dbReference type="ARBA" id="ARBA00022840"/>
    </source>
</evidence>
<keyword evidence="5" id="KW-0460">Magnesium</keyword>
<dbReference type="GO" id="GO:0009396">
    <property type="term" value="P:folic acid-containing compound biosynthetic process"/>
    <property type="evidence" value="ECO:0007669"/>
    <property type="project" value="TreeGrafter"/>
</dbReference>
<evidence type="ECO:0000256" key="1">
    <source>
        <dbReference type="ARBA" id="ARBA00010638"/>
    </source>
</evidence>
<gene>
    <name evidence="6" type="ORF">H7B67_04955</name>
</gene>
<dbReference type="AlphaFoldDB" id="A0A841SQI0"/>
<dbReference type="GO" id="GO:0035999">
    <property type="term" value="P:tetrahydrofolate interconversion"/>
    <property type="evidence" value="ECO:0007669"/>
    <property type="project" value="TreeGrafter"/>
</dbReference>
<dbReference type="InterPro" id="IPR037171">
    <property type="entry name" value="NagB/RpiA_transferase-like"/>
</dbReference>
<dbReference type="GO" id="GO:0046872">
    <property type="term" value="F:metal ion binding"/>
    <property type="evidence" value="ECO:0007669"/>
    <property type="project" value="UniProtKB-KW"/>
</dbReference>
<organism evidence="6 7">
    <name type="scientific">Cohnella thailandensis</name>
    <dbReference type="NCBI Taxonomy" id="557557"/>
    <lineage>
        <taxon>Bacteria</taxon>
        <taxon>Bacillati</taxon>
        <taxon>Bacillota</taxon>
        <taxon>Bacilli</taxon>
        <taxon>Bacillales</taxon>
        <taxon>Paenibacillaceae</taxon>
        <taxon>Cohnella</taxon>
    </lineage>
</organism>
<keyword evidence="3 4" id="KW-0067">ATP-binding</keyword>
<evidence type="ECO:0000256" key="2">
    <source>
        <dbReference type="ARBA" id="ARBA00022741"/>
    </source>
</evidence>
<dbReference type="NCBIfam" id="TIGR02727">
    <property type="entry name" value="MTHFS_bact"/>
    <property type="match status" value="1"/>
</dbReference>
<dbReference type="RefSeq" id="WP_185118696.1">
    <property type="nucleotide sequence ID" value="NZ_JACJVQ010000005.1"/>
</dbReference>
<dbReference type="PIRSF" id="PIRSF006806">
    <property type="entry name" value="FTHF_cligase"/>
    <property type="match status" value="1"/>
</dbReference>
<evidence type="ECO:0000256" key="4">
    <source>
        <dbReference type="PIRSR" id="PIRSR006806-1"/>
    </source>
</evidence>
<comment type="catalytic activity">
    <reaction evidence="5">
        <text>(6S)-5-formyl-5,6,7,8-tetrahydrofolate + ATP = (6R)-5,10-methenyltetrahydrofolate + ADP + phosphate</text>
        <dbReference type="Rhea" id="RHEA:10488"/>
        <dbReference type="ChEBI" id="CHEBI:30616"/>
        <dbReference type="ChEBI" id="CHEBI:43474"/>
        <dbReference type="ChEBI" id="CHEBI:57455"/>
        <dbReference type="ChEBI" id="CHEBI:57457"/>
        <dbReference type="ChEBI" id="CHEBI:456216"/>
        <dbReference type="EC" id="6.3.3.2"/>
    </reaction>
</comment>
<sequence>MDLARAEALKKALRQSAAAARDSVPSELRSSLSEAVCDSVLRDVLEPLRAERGSKLTVCLYGAFRSEANPSRLADRCREDGHLVLATRVTGDGQGMELRRLDGPGSWGTGRWGVPEPDPARTELYPIEEAVDLILVPGLAFDEFGGRLGYGGGFYDRLYDVRRKNARSAESTIWIGFAFGAQLSKERLPKEDHDLPLDGLATENGIRWYDRRRRNG</sequence>
<evidence type="ECO:0000256" key="5">
    <source>
        <dbReference type="RuleBase" id="RU361279"/>
    </source>
</evidence>
<dbReference type="EC" id="6.3.3.2" evidence="5"/>
<feature type="binding site" evidence="4">
    <location>
        <begin position="147"/>
        <end position="155"/>
    </location>
    <ligand>
        <name>ATP</name>
        <dbReference type="ChEBI" id="CHEBI:30616"/>
    </ligand>
</feature>
<feature type="binding site" evidence="4">
    <location>
        <begin position="10"/>
        <end position="14"/>
    </location>
    <ligand>
        <name>ATP</name>
        <dbReference type="ChEBI" id="CHEBI:30616"/>
    </ligand>
</feature>
<comment type="similarity">
    <text evidence="1 5">Belongs to the 5-formyltetrahydrofolate cyclo-ligase family.</text>
</comment>
<dbReference type="InterPro" id="IPR024185">
    <property type="entry name" value="FTHF_cligase-like_sf"/>
</dbReference>
<name>A0A841SQI0_9BACL</name>
<keyword evidence="5" id="KW-0479">Metal-binding</keyword>
<comment type="caution">
    <text evidence="6">The sequence shown here is derived from an EMBL/GenBank/DDBJ whole genome shotgun (WGS) entry which is preliminary data.</text>
</comment>
<dbReference type="InterPro" id="IPR002698">
    <property type="entry name" value="FTHF_cligase"/>
</dbReference>
<accession>A0A841SQI0</accession>
<protein>
    <recommendedName>
        <fullName evidence="5">5-formyltetrahydrofolate cyclo-ligase</fullName>
        <ecNumber evidence="5">6.3.3.2</ecNumber>
    </recommendedName>
</protein>
<dbReference type="Gene3D" id="3.40.50.10420">
    <property type="entry name" value="NagB/RpiA/CoA transferase-like"/>
    <property type="match status" value="1"/>
</dbReference>
<dbReference type="SUPFAM" id="SSF100950">
    <property type="entry name" value="NagB/RpiA/CoA transferase-like"/>
    <property type="match status" value="1"/>
</dbReference>
<keyword evidence="2 4" id="KW-0547">Nucleotide-binding</keyword>
<dbReference type="PANTHER" id="PTHR23407">
    <property type="entry name" value="ATPASE INHIBITOR/5-FORMYLTETRAHYDROFOLATE CYCLO-LIGASE"/>
    <property type="match status" value="1"/>
</dbReference>
<dbReference type="Proteomes" id="UP000535838">
    <property type="component" value="Unassembled WGS sequence"/>
</dbReference>